<dbReference type="GeneID" id="81429074"/>
<dbReference type="RefSeq" id="XP_056542327.1">
    <property type="nucleotide sequence ID" value="XM_056689898.1"/>
</dbReference>
<evidence type="ECO:0000256" key="1">
    <source>
        <dbReference type="SAM" id="MobiDB-lite"/>
    </source>
</evidence>
<evidence type="ECO:0000313" key="3">
    <source>
        <dbReference type="Proteomes" id="UP001149163"/>
    </source>
</evidence>
<name>A0A9W9I051_9EURO</name>
<feature type="region of interest" description="Disordered" evidence="1">
    <location>
        <begin position="1"/>
        <end position="93"/>
    </location>
</feature>
<keyword evidence="3" id="KW-1185">Reference proteome</keyword>
<comment type="caution">
    <text evidence="2">The sequence shown here is derived from an EMBL/GenBank/DDBJ whole genome shotgun (WGS) entry which is preliminary data.</text>
</comment>
<gene>
    <name evidence="2" type="ORF">N7482_007774</name>
</gene>
<proteinExistence type="predicted"/>
<feature type="compositionally biased region" description="Basic residues" evidence="1">
    <location>
        <begin position="1"/>
        <end position="11"/>
    </location>
</feature>
<protein>
    <submittedName>
        <fullName evidence="2">Uncharacterized protein</fullName>
    </submittedName>
</protein>
<reference evidence="2" key="1">
    <citation type="submission" date="2022-11" db="EMBL/GenBank/DDBJ databases">
        <authorList>
            <person name="Petersen C."/>
        </authorList>
    </citation>
    <scope>NUCLEOTIDE SEQUENCE</scope>
    <source>
        <strain evidence="2">IBT 26290</strain>
    </source>
</reference>
<dbReference type="EMBL" id="JAPQKN010000004">
    <property type="protein sequence ID" value="KAJ5160770.1"/>
    <property type="molecule type" value="Genomic_DNA"/>
</dbReference>
<accession>A0A9W9I051</accession>
<dbReference type="Proteomes" id="UP001149163">
    <property type="component" value="Unassembled WGS sequence"/>
</dbReference>
<reference evidence="2" key="2">
    <citation type="journal article" date="2023" name="IMA Fungus">
        <title>Comparative genomic study of the Penicillium genus elucidates a diverse pangenome and 15 lateral gene transfer events.</title>
        <authorList>
            <person name="Petersen C."/>
            <person name="Sorensen T."/>
            <person name="Nielsen M.R."/>
            <person name="Sondergaard T.E."/>
            <person name="Sorensen J.L."/>
            <person name="Fitzpatrick D.A."/>
            <person name="Frisvad J.C."/>
            <person name="Nielsen K.L."/>
        </authorList>
    </citation>
    <scope>NUCLEOTIDE SEQUENCE</scope>
    <source>
        <strain evidence="2">IBT 26290</strain>
    </source>
</reference>
<evidence type="ECO:0000313" key="2">
    <source>
        <dbReference type="EMBL" id="KAJ5160770.1"/>
    </source>
</evidence>
<sequence>MRGRRRRMRNGRRVDGGLGQEAESPGGVISDENAGNTRGITDPSPSALDGTFPPSTQDPSFDPGEAEKTASLQALRPRAGGVSGGRPQPQPDSTAIAELSEVTPSFLPLACFGLPGAPRKSGQHTSRSVLFSGARADRTSAEQQQAWYVASDGRDPARLNRGRGILDGSSYYAILYLARVTLFVRLYWPPWSRRKVEET</sequence>
<dbReference type="AlphaFoldDB" id="A0A9W9I051"/>
<organism evidence="2 3">
    <name type="scientific">Penicillium canariense</name>
    <dbReference type="NCBI Taxonomy" id="189055"/>
    <lineage>
        <taxon>Eukaryota</taxon>
        <taxon>Fungi</taxon>
        <taxon>Dikarya</taxon>
        <taxon>Ascomycota</taxon>
        <taxon>Pezizomycotina</taxon>
        <taxon>Eurotiomycetes</taxon>
        <taxon>Eurotiomycetidae</taxon>
        <taxon>Eurotiales</taxon>
        <taxon>Aspergillaceae</taxon>
        <taxon>Penicillium</taxon>
    </lineage>
</organism>